<protein>
    <submittedName>
        <fullName evidence="2">Uncharacterized protein</fullName>
    </submittedName>
</protein>
<reference evidence="2" key="1">
    <citation type="submission" date="2023-08" db="EMBL/GenBank/DDBJ databases">
        <authorList>
            <person name="Chen Y."/>
            <person name="Shah S."/>
            <person name="Dougan E. K."/>
            <person name="Thang M."/>
            <person name="Chan C."/>
        </authorList>
    </citation>
    <scope>NUCLEOTIDE SEQUENCE</scope>
</reference>
<organism evidence="2 3">
    <name type="scientific">Effrenium voratum</name>
    <dbReference type="NCBI Taxonomy" id="2562239"/>
    <lineage>
        <taxon>Eukaryota</taxon>
        <taxon>Sar</taxon>
        <taxon>Alveolata</taxon>
        <taxon>Dinophyceae</taxon>
        <taxon>Suessiales</taxon>
        <taxon>Symbiodiniaceae</taxon>
        <taxon>Effrenium</taxon>
    </lineage>
</organism>
<dbReference type="EMBL" id="CAUJNA010001400">
    <property type="protein sequence ID" value="CAJ1386673.1"/>
    <property type="molecule type" value="Genomic_DNA"/>
</dbReference>
<dbReference type="EMBL" id="CAUJNA010001400">
    <property type="protein sequence ID" value="CAJ1386674.1"/>
    <property type="molecule type" value="Genomic_DNA"/>
</dbReference>
<comment type="caution">
    <text evidence="2">The sequence shown here is derived from an EMBL/GenBank/DDBJ whole genome shotgun (WGS) entry which is preliminary data.</text>
</comment>
<feature type="region of interest" description="Disordered" evidence="1">
    <location>
        <begin position="96"/>
        <end position="115"/>
    </location>
</feature>
<feature type="region of interest" description="Disordered" evidence="1">
    <location>
        <begin position="1"/>
        <end position="30"/>
    </location>
</feature>
<dbReference type="AlphaFoldDB" id="A0AA36N1X6"/>
<name>A0AA36N1X6_9DINO</name>
<accession>A0AA36N1X6</accession>
<dbReference type="Proteomes" id="UP001178507">
    <property type="component" value="Unassembled WGS sequence"/>
</dbReference>
<evidence type="ECO:0000256" key="1">
    <source>
        <dbReference type="SAM" id="MobiDB-lite"/>
    </source>
</evidence>
<proteinExistence type="predicted"/>
<gene>
    <name evidence="2" type="ORF">EVOR1521_LOCUS12909</name>
</gene>
<keyword evidence="3" id="KW-1185">Reference proteome</keyword>
<evidence type="ECO:0000313" key="3">
    <source>
        <dbReference type="Proteomes" id="UP001178507"/>
    </source>
</evidence>
<sequence length="115" mass="12702">MADGEGIPGDVEPPLTEGPMPGDSGETLDDLRQECAVLRQRVVGLENENLELQALVREWRQWYAQCYKPQIEYLDTEVSRLVGMAPACRRLAATAVQDRDAEPGEGPQMAPPPLK</sequence>
<evidence type="ECO:0000313" key="2">
    <source>
        <dbReference type="EMBL" id="CAJ1386674.1"/>
    </source>
</evidence>